<organism evidence="4 5">
    <name type="scientific">Niabella pedocola</name>
    <dbReference type="NCBI Taxonomy" id="1752077"/>
    <lineage>
        <taxon>Bacteria</taxon>
        <taxon>Pseudomonadati</taxon>
        <taxon>Bacteroidota</taxon>
        <taxon>Chitinophagia</taxon>
        <taxon>Chitinophagales</taxon>
        <taxon>Chitinophagaceae</taxon>
        <taxon>Niabella</taxon>
    </lineage>
</organism>
<keyword evidence="3" id="KW-0732">Signal</keyword>
<evidence type="ECO:0008006" key="6">
    <source>
        <dbReference type="Google" id="ProtNLM"/>
    </source>
</evidence>
<dbReference type="RefSeq" id="WP_231004462.1">
    <property type="nucleotide sequence ID" value="NZ_JAJNEC010000005.1"/>
</dbReference>
<sequence>MKKICGFVLALLVNNFLFAQDPAVNGAVITPSPGVVNGQGKFSFNFQNLSGAPIVKGGLATTVTISFNKLAPVLGGGNAPQITGAGADFFDWTYALISGVPTITGTQKADIPGAGGTPVGGTVSIDIRFTAASAQSDPQESKNGGNVNIQTGSGGNIRTDNDNTSAYAYTDGALPVAFGFTSASFTGGKLKVDWETFSEKDNKSFIIEGSKDGETFVQIDQVNTQAPDGNSSEQIKYTYSKSWQEIAAKFGFSPLQLAIMALLVISVVVSAKRAKKGAMLGSLVLLITIGIGCRKEDRDLDKMDQYPTTFVRIGQVNKDGTTVNYSKVVKVVAE</sequence>
<keyword evidence="2" id="KW-0812">Transmembrane</keyword>
<feature type="transmembrane region" description="Helical" evidence="2">
    <location>
        <begin position="250"/>
        <end position="271"/>
    </location>
</feature>
<protein>
    <recommendedName>
        <fullName evidence="6">Cohesin domain-containing protein</fullName>
    </recommendedName>
</protein>
<feature type="chain" id="PRO_5047134699" description="Cohesin domain-containing protein" evidence="3">
    <location>
        <begin position="20"/>
        <end position="334"/>
    </location>
</feature>
<keyword evidence="5" id="KW-1185">Reference proteome</keyword>
<evidence type="ECO:0000256" key="1">
    <source>
        <dbReference type="SAM" id="MobiDB-lite"/>
    </source>
</evidence>
<feature type="signal peptide" evidence="3">
    <location>
        <begin position="1"/>
        <end position="19"/>
    </location>
</feature>
<accession>A0ABS8PQ30</accession>
<evidence type="ECO:0000256" key="2">
    <source>
        <dbReference type="SAM" id="Phobius"/>
    </source>
</evidence>
<comment type="caution">
    <text evidence="4">The sequence shown here is derived from an EMBL/GenBank/DDBJ whole genome shotgun (WGS) entry which is preliminary data.</text>
</comment>
<evidence type="ECO:0000313" key="4">
    <source>
        <dbReference type="EMBL" id="MCD2423198.1"/>
    </source>
</evidence>
<keyword evidence="2" id="KW-0472">Membrane</keyword>
<dbReference type="EMBL" id="JAJNEC010000005">
    <property type="protein sequence ID" value="MCD2423198.1"/>
    <property type="molecule type" value="Genomic_DNA"/>
</dbReference>
<evidence type="ECO:0000313" key="5">
    <source>
        <dbReference type="Proteomes" id="UP001199816"/>
    </source>
</evidence>
<feature type="region of interest" description="Disordered" evidence="1">
    <location>
        <begin position="133"/>
        <end position="157"/>
    </location>
</feature>
<name>A0ABS8PQ30_9BACT</name>
<gene>
    <name evidence="4" type="ORF">LQ567_10540</name>
</gene>
<keyword evidence="2" id="KW-1133">Transmembrane helix</keyword>
<proteinExistence type="predicted"/>
<dbReference type="Proteomes" id="UP001199816">
    <property type="component" value="Unassembled WGS sequence"/>
</dbReference>
<reference evidence="4 5" key="1">
    <citation type="submission" date="2021-11" db="EMBL/GenBank/DDBJ databases">
        <title>Genomic of Niabella pedocola.</title>
        <authorList>
            <person name="Wu T."/>
        </authorList>
    </citation>
    <scope>NUCLEOTIDE SEQUENCE [LARGE SCALE GENOMIC DNA]</scope>
    <source>
        <strain evidence="4 5">JCM 31011</strain>
    </source>
</reference>
<evidence type="ECO:0000256" key="3">
    <source>
        <dbReference type="SAM" id="SignalP"/>
    </source>
</evidence>